<name>A0A916TF60_9HYPH</name>
<proteinExistence type="predicted"/>
<accession>A0A916TF60</accession>
<reference evidence="2" key="1">
    <citation type="journal article" date="2014" name="Int. J. Syst. Evol. Microbiol.">
        <title>Complete genome sequence of Corynebacterium casei LMG S-19264T (=DSM 44701T), isolated from a smear-ripened cheese.</title>
        <authorList>
            <consortium name="US DOE Joint Genome Institute (JGI-PGF)"/>
            <person name="Walter F."/>
            <person name="Albersmeier A."/>
            <person name="Kalinowski J."/>
            <person name="Ruckert C."/>
        </authorList>
    </citation>
    <scope>NUCLEOTIDE SEQUENCE</scope>
    <source>
        <strain evidence="2">CGMCC 1.12426</strain>
    </source>
</reference>
<dbReference type="RefSeq" id="WP_150495378.1">
    <property type="nucleotide sequence ID" value="NZ_BMFA01000003.1"/>
</dbReference>
<dbReference type="Proteomes" id="UP000605148">
    <property type="component" value="Unassembled WGS sequence"/>
</dbReference>
<keyword evidence="1" id="KW-1133">Transmembrane helix</keyword>
<sequence>MAPPPSSEPVKSDRNSRILALAIALAALALMLWIGRHDVPGLRTVWAGLSGSGAEQTGTGNPELDACLAQRVGDVDKMRDEGVITPAQHQSFKARAVSFCEAQFPPAQ</sequence>
<gene>
    <name evidence="2" type="ORF">GCM10011316_12570</name>
</gene>
<dbReference type="OrthoDB" id="7874232at2"/>
<feature type="transmembrane region" description="Helical" evidence="1">
    <location>
        <begin position="16"/>
        <end position="34"/>
    </location>
</feature>
<evidence type="ECO:0000256" key="1">
    <source>
        <dbReference type="SAM" id="Phobius"/>
    </source>
</evidence>
<dbReference type="AlphaFoldDB" id="A0A916TF60"/>
<evidence type="ECO:0000313" key="3">
    <source>
        <dbReference type="Proteomes" id="UP000605148"/>
    </source>
</evidence>
<keyword evidence="1" id="KW-0472">Membrane</keyword>
<comment type="caution">
    <text evidence="2">The sequence shown here is derived from an EMBL/GenBank/DDBJ whole genome shotgun (WGS) entry which is preliminary data.</text>
</comment>
<protein>
    <submittedName>
        <fullName evidence="2">Uncharacterized protein</fullName>
    </submittedName>
</protein>
<keyword evidence="1" id="KW-0812">Transmembrane</keyword>
<reference evidence="2" key="2">
    <citation type="submission" date="2020-09" db="EMBL/GenBank/DDBJ databases">
        <authorList>
            <person name="Sun Q."/>
            <person name="Zhou Y."/>
        </authorList>
    </citation>
    <scope>NUCLEOTIDE SEQUENCE</scope>
    <source>
        <strain evidence="2">CGMCC 1.12426</strain>
    </source>
</reference>
<dbReference type="EMBL" id="BMFA01000003">
    <property type="protein sequence ID" value="GGB42137.1"/>
    <property type="molecule type" value="Genomic_DNA"/>
</dbReference>
<keyword evidence="3" id="KW-1185">Reference proteome</keyword>
<organism evidence="2 3">
    <name type="scientific">Roseibium aquae</name>
    <dbReference type="NCBI Taxonomy" id="1323746"/>
    <lineage>
        <taxon>Bacteria</taxon>
        <taxon>Pseudomonadati</taxon>
        <taxon>Pseudomonadota</taxon>
        <taxon>Alphaproteobacteria</taxon>
        <taxon>Hyphomicrobiales</taxon>
        <taxon>Stappiaceae</taxon>
        <taxon>Roseibium</taxon>
    </lineage>
</organism>
<evidence type="ECO:0000313" key="2">
    <source>
        <dbReference type="EMBL" id="GGB42137.1"/>
    </source>
</evidence>